<dbReference type="RefSeq" id="XP_016269000.1">
    <property type="nucleotide sequence ID" value="XM_016401947.1"/>
</dbReference>
<proteinExistence type="predicted"/>
<evidence type="ECO:0000259" key="7">
    <source>
        <dbReference type="PROSITE" id="PS50941"/>
    </source>
</evidence>
<evidence type="ECO:0000256" key="6">
    <source>
        <dbReference type="SAM" id="SignalP"/>
    </source>
</evidence>
<dbReference type="STRING" id="215243.A0A0D2ELL4"/>
<feature type="region of interest" description="Disordered" evidence="4">
    <location>
        <begin position="199"/>
        <end position="266"/>
    </location>
</feature>
<sequence>MLLLSFGLGLLATTGIITATVEAKSTTVSTTGNCGVQSDDTVLTCLGSTFGNCCSTHGFCGSNATYCGGGCQTAYGSCTPNSGLISVDGRCGGSSDPGDQICLGSEFGNCCSQNGFCGGNSTYCGTGCQEEFGTCGDDDDSTGVAANKNTTDTVGFKVGMAIMAVAIVGIIGLVAFFVVRRRRRAATAVVSAKQQTDTSTSTIFLEKGPDDHKSTNAGLGSPTSTTRSKFQELDADSTTIQELSTSYNESTDDKKKSMANHTVELE</sequence>
<feature type="chain" id="PRO_5002241299" description="Chitin-binding type-1 domain-containing protein" evidence="6">
    <location>
        <begin position="24"/>
        <end position="266"/>
    </location>
</feature>
<dbReference type="VEuPathDB" id="FungiDB:PV06_01349"/>
<dbReference type="GeneID" id="27353423"/>
<feature type="transmembrane region" description="Helical" evidence="5">
    <location>
        <begin position="158"/>
        <end position="179"/>
    </location>
</feature>
<dbReference type="InterPro" id="IPR001002">
    <property type="entry name" value="Chitin-bd_1"/>
</dbReference>
<name>A0A0D2ELL4_9EURO</name>
<dbReference type="OrthoDB" id="5985073at2759"/>
<feature type="compositionally biased region" description="Polar residues" evidence="4">
    <location>
        <begin position="215"/>
        <end position="228"/>
    </location>
</feature>
<evidence type="ECO:0000256" key="5">
    <source>
        <dbReference type="SAM" id="Phobius"/>
    </source>
</evidence>
<keyword evidence="6" id="KW-0732">Signal</keyword>
<dbReference type="CDD" id="cd11618">
    <property type="entry name" value="ChtBD1_1"/>
    <property type="match status" value="2"/>
</dbReference>
<dbReference type="Gene3D" id="3.30.60.10">
    <property type="entry name" value="Endochitinase-like"/>
    <property type="match status" value="2"/>
</dbReference>
<evidence type="ECO:0000313" key="8">
    <source>
        <dbReference type="EMBL" id="KIW48784.1"/>
    </source>
</evidence>
<dbReference type="PANTHER" id="PTHR47849">
    <property type="entry name" value="CHITIN-BINDING LECTIN 1"/>
    <property type="match status" value="1"/>
</dbReference>
<keyword evidence="5" id="KW-1133">Transmembrane helix</keyword>
<evidence type="ECO:0000256" key="2">
    <source>
        <dbReference type="ARBA" id="ARBA00023157"/>
    </source>
</evidence>
<dbReference type="PROSITE" id="PS50941">
    <property type="entry name" value="CHIT_BIND_I_2"/>
    <property type="match status" value="2"/>
</dbReference>
<accession>A0A0D2ELL4</accession>
<dbReference type="EMBL" id="KN847332">
    <property type="protein sequence ID" value="KIW48784.1"/>
    <property type="molecule type" value="Genomic_DNA"/>
</dbReference>
<dbReference type="InterPro" id="IPR036861">
    <property type="entry name" value="Endochitinase-like_sf"/>
</dbReference>
<comment type="caution">
    <text evidence="3">Lacks conserved residue(s) required for the propagation of feature annotation.</text>
</comment>
<feature type="domain" description="Chitin-binding type-1" evidence="7">
    <location>
        <begin position="88"/>
        <end position="137"/>
    </location>
</feature>
<feature type="domain" description="Chitin-binding type-1" evidence="7">
    <location>
        <begin position="31"/>
        <end position="80"/>
    </location>
</feature>
<feature type="disulfide bond" evidence="3">
    <location>
        <begin position="53"/>
        <end position="67"/>
    </location>
</feature>
<reference evidence="8 9" key="1">
    <citation type="submission" date="2015-01" db="EMBL/GenBank/DDBJ databases">
        <title>The Genome Sequence of Exophiala oligosperma CBS72588.</title>
        <authorList>
            <consortium name="The Broad Institute Genomics Platform"/>
            <person name="Cuomo C."/>
            <person name="de Hoog S."/>
            <person name="Gorbushina A."/>
            <person name="Stielow B."/>
            <person name="Teixiera M."/>
            <person name="Abouelleil A."/>
            <person name="Chapman S.B."/>
            <person name="Priest M."/>
            <person name="Young S.K."/>
            <person name="Wortman J."/>
            <person name="Nusbaum C."/>
            <person name="Birren B."/>
        </authorList>
    </citation>
    <scope>NUCLEOTIDE SEQUENCE [LARGE SCALE GENOMIC DNA]</scope>
    <source>
        <strain evidence="8 9">CBS 72588</strain>
    </source>
</reference>
<keyword evidence="5" id="KW-0472">Membrane</keyword>
<organism evidence="8 9">
    <name type="scientific">Exophiala oligosperma</name>
    <dbReference type="NCBI Taxonomy" id="215243"/>
    <lineage>
        <taxon>Eukaryota</taxon>
        <taxon>Fungi</taxon>
        <taxon>Dikarya</taxon>
        <taxon>Ascomycota</taxon>
        <taxon>Pezizomycotina</taxon>
        <taxon>Eurotiomycetes</taxon>
        <taxon>Chaetothyriomycetidae</taxon>
        <taxon>Chaetothyriales</taxon>
        <taxon>Herpotrichiellaceae</taxon>
        <taxon>Exophiala</taxon>
    </lineage>
</organism>
<feature type="compositionally biased region" description="Polar residues" evidence="4">
    <location>
        <begin position="236"/>
        <end position="249"/>
    </location>
</feature>
<keyword evidence="2 3" id="KW-1015">Disulfide bond</keyword>
<protein>
    <recommendedName>
        <fullName evidence="7">Chitin-binding type-1 domain-containing protein</fullName>
    </recommendedName>
</protein>
<dbReference type="PANTHER" id="PTHR47849:SF8">
    <property type="entry name" value="LECTIN"/>
    <property type="match status" value="1"/>
</dbReference>
<feature type="signal peptide" evidence="6">
    <location>
        <begin position="1"/>
        <end position="23"/>
    </location>
</feature>
<evidence type="ECO:0000256" key="1">
    <source>
        <dbReference type="ARBA" id="ARBA00022669"/>
    </source>
</evidence>
<evidence type="ECO:0000256" key="3">
    <source>
        <dbReference type="PROSITE-ProRule" id="PRU00261"/>
    </source>
</evidence>
<keyword evidence="9" id="KW-1185">Reference proteome</keyword>
<dbReference type="AlphaFoldDB" id="A0A0D2ELL4"/>
<dbReference type="SMART" id="SM00270">
    <property type="entry name" value="ChtBD1"/>
    <property type="match status" value="2"/>
</dbReference>
<dbReference type="HOGENOM" id="CLU_1045962_0_0_1"/>
<feature type="disulfide bond" evidence="3">
    <location>
        <begin position="110"/>
        <end position="124"/>
    </location>
</feature>
<evidence type="ECO:0000256" key="4">
    <source>
        <dbReference type="SAM" id="MobiDB-lite"/>
    </source>
</evidence>
<dbReference type="SUPFAM" id="SSF57016">
    <property type="entry name" value="Plant lectins/antimicrobial peptides"/>
    <property type="match status" value="2"/>
</dbReference>
<gene>
    <name evidence="8" type="ORF">PV06_01349</name>
</gene>
<dbReference type="GO" id="GO:0008061">
    <property type="term" value="F:chitin binding"/>
    <property type="evidence" value="ECO:0007669"/>
    <property type="project" value="UniProtKB-UniRule"/>
</dbReference>
<keyword evidence="1 3" id="KW-0147">Chitin-binding</keyword>
<dbReference type="Proteomes" id="UP000053342">
    <property type="component" value="Unassembled WGS sequence"/>
</dbReference>
<keyword evidence="5" id="KW-0812">Transmembrane</keyword>
<evidence type="ECO:0000313" key="9">
    <source>
        <dbReference type="Proteomes" id="UP000053342"/>
    </source>
</evidence>